<accession>A0A060T710</accession>
<feature type="compositionally biased region" description="Low complexity" evidence="1">
    <location>
        <begin position="220"/>
        <end position="250"/>
    </location>
</feature>
<protein>
    <submittedName>
        <fullName evidence="3">ARAD1B24002p</fullName>
    </submittedName>
</protein>
<dbReference type="EMBL" id="HG937692">
    <property type="protein sequence ID" value="CDP36920.1"/>
    <property type="molecule type" value="Genomic_DNA"/>
</dbReference>
<dbReference type="Pfam" id="PF07954">
    <property type="entry name" value="DUF1689"/>
    <property type="match status" value="1"/>
</dbReference>
<feature type="transmembrane region" description="Helical" evidence="2">
    <location>
        <begin position="48"/>
        <end position="69"/>
    </location>
</feature>
<keyword evidence="2" id="KW-0812">Transmembrane</keyword>
<evidence type="ECO:0000256" key="2">
    <source>
        <dbReference type="SAM" id="Phobius"/>
    </source>
</evidence>
<reference evidence="3" key="1">
    <citation type="submission" date="2014-02" db="EMBL/GenBank/DDBJ databases">
        <authorList>
            <person name="Genoscope - CEA"/>
        </authorList>
    </citation>
    <scope>NUCLEOTIDE SEQUENCE</scope>
    <source>
        <strain evidence="3">LS3</strain>
    </source>
</reference>
<feature type="compositionally biased region" description="Basic and acidic residues" evidence="1">
    <location>
        <begin position="332"/>
        <end position="362"/>
    </location>
</feature>
<sequence length="362" mass="40363">MDRREVEKAREEAIKKSHQAAQKFYSVDQPLTQEERVLLANAFSRQGWAIPVGAFGFMALGIMGPRILATQGIIKRKVTDTRMLSAAFGLLGATLGSKFTYTSMQKYNLSMLSDNPNAQKAFEVLGYFPPQIGLAYYTRTSRDSSKVMPDPDSINWRREPPFPINIWQQSQQARPGQNHGARRPNGPGGPSSHGSAGNNDNDQTAEWGPSPTGTSWDAIRAQAESRMSQSRSSDQNQRQSQWQDQNREQSNGTFNSWDIIRQRGSQSSSQTARNQDDDDMFGPPITNPTSSRPIPSSEGPILDQRPTLTPAPPPPALAGPPKLDAETSAFAEDQREFDRELERERQGYGVKDDFSESEKRWT</sequence>
<proteinExistence type="predicted"/>
<gene>
    <name evidence="3" type="ORF">GNLVRS02_ARAD1B24002g</name>
</gene>
<keyword evidence="2" id="KW-0472">Membrane</keyword>
<dbReference type="AlphaFoldDB" id="A0A060T710"/>
<dbReference type="InterPro" id="IPR012470">
    <property type="entry name" value="Pup1-like"/>
</dbReference>
<feature type="region of interest" description="Disordered" evidence="1">
    <location>
        <begin position="140"/>
        <end position="362"/>
    </location>
</feature>
<evidence type="ECO:0000313" key="3">
    <source>
        <dbReference type="EMBL" id="CDP36920.1"/>
    </source>
</evidence>
<name>A0A060T710_BLAAD</name>
<feature type="compositionally biased region" description="Pro residues" evidence="1">
    <location>
        <begin position="309"/>
        <end position="318"/>
    </location>
</feature>
<evidence type="ECO:0000256" key="1">
    <source>
        <dbReference type="SAM" id="MobiDB-lite"/>
    </source>
</evidence>
<reference evidence="3" key="2">
    <citation type="submission" date="2014-06" db="EMBL/GenBank/DDBJ databases">
        <title>The complete genome of Blastobotrys (Arxula) adeninivorans LS3 - a yeast of biotechnological interest.</title>
        <authorList>
            <person name="Kunze G."/>
            <person name="Gaillardin C."/>
            <person name="Czernicka M."/>
            <person name="Durrens P."/>
            <person name="Martin T."/>
            <person name="Boer E."/>
            <person name="Gabaldon T."/>
            <person name="Cruz J."/>
            <person name="Talla E."/>
            <person name="Marck C."/>
            <person name="Goffeau A."/>
            <person name="Barbe V."/>
            <person name="Baret P."/>
            <person name="Baronian K."/>
            <person name="Beier S."/>
            <person name="Bleykasten C."/>
            <person name="Bode R."/>
            <person name="Casaregola S."/>
            <person name="Despons L."/>
            <person name="Fairhead C."/>
            <person name="Giersberg M."/>
            <person name="Gierski P."/>
            <person name="Hahnel U."/>
            <person name="Hartmann A."/>
            <person name="Jankowska D."/>
            <person name="Jubin C."/>
            <person name="Jung P."/>
            <person name="Lafontaine I."/>
            <person name="Leh-Louis V."/>
            <person name="Lemaire M."/>
            <person name="Marcet-Houben M."/>
            <person name="Mascher M."/>
            <person name="Morel G."/>
            <person name="Richard G.-F."/>
            <person name="Riechen J."/>
            <person name="Sacerdot C."/>
            <person name="Sarkar A."/>
            <person name="Savel G."/>
            <person name="Schacherer J."/>
            <person name="Sherman D."/>
            <person name="Straub M.-L."/>
            <person name="Stein N."/>
            <person name="Thierry A."/>
            <person name="Trautwein-Schult A."/>
            <person name="Westhof E."/>
            <person name="Worch S."/>
            <person name="Dujon B."/>
            <person name="Souciet J.-L."/>
            <person name="Wincker P."/>
            <person name="Scholz U."/>
            <person name="Neuveglise N."/>
        </authorList>
    </citation>
    <scope>NUCLEOTIDE SEQUENCE</scope>
    <source>
        <strain evidence="3">LS3</strain>
    </source>
</reference>
<organism evidence="3">
    <name type="scientific">Blastobotrys adeninivorans</name>
    <name type="common">Yeast</name>
    <name type="synonym">Arxula adeninivorans</name>
    <dbReference type="NCBI Taxonomy" id="409370"/>
    <lineage>
        <taxon>Eukaryota</taxon>
        <taxon>Fungi</taxon>
        <taxon>Dikarya</taxon>
        <taxon>Ascomycota</taxon>
        <taxon>Saccharomycotina</taxon>
        <taxon>Dipodascomycetes</taxon>
        <taxon>Dipodascales</taxon>
        <taxon>Trichomonascaceae</taxon>
        <taxon>Blastobotrys</taxon>
    </lineage>
</organism>
<keyword evidence="2" id="KW-1133">Transmembrane helix</keyword>
<feature type="compositionally biased region" description="Polar residues" evidence="1">
    <location>
        <begin position="166"/>
        <end position="175"/>
    </location>
</feature>